<accession>Q7Y205</accession>
<reference evidence="3" key="4">
    <citation type="submission" date="2011-02" db="EMBL/GenBank/DDBJ databases">
        <authorList>
            <consortium name="TAIR"/>
            <person name="Swarbreck D."/>
            <person name="Lamesch P."/>
            <person name="Wilks C."/>
            <person name="Huala E."/>
        </authorList>
    </citation>
    <scope>NUCLEOTIDE SEQUENCE</scope>
</reference>
<sequence length="84" mass="9522">MYMAYGWPQVIPLLPGSCPSLQRVVYLKLSGQLLLVVSPSHLELWGSSQQRVRLGKYMRDDKSLREGENLQAVHFALVPSYCLC</sequence>
<keyword evidence="5" id="KW-1185">Reference proteome</keyword>
<dbReference type="EMBL" id="CP002688">
    <property type="protein sequence ID" value="AED93799.1"/>
    <property type="molecule type" value="Genomic_DNA"/>
</dbReference>
<organism evidence="2">
    <name type="scientific">Arabidopsis thaliana</name>
    <name type="common">Mouse-ear cress</name>
    <dbReference type="NCBI Taxonomy" id="3702"/>
    <lineage>
        <taxon>Eukaryota</taxon>
        <taxon>Viridiplantae</taxon>
        <taxon>Streptophyta</taxon>
        <taxon>Embryophyta</taxon>
        <taxon>Tracheophyta</taxon>
        <taxon>Spermatophyta</taxon>
        <taxon>Magnoliopsida</taxon>
        <taxon>eudicotyledons</taxon>
        <taxon>Gunneridae</taxon>
        <taxon>Pentapetalae</taxon>
        <taxon>rosids</taxon>
        <taxon>malvids</taxon>
        <taxon>Brassicales</taxon>
        <taxon>Brassicaceae</taxon>
        <taxon>Camelineae</taxon>
        <taxon>Arabidopsis</taxon>
    </lineage>
</organism>
<reference evidence="3" key="5">
    <citation type="submission" date="2016-05" db="EMBL/GenBank/DDBJ databases">
        <authorList>
            <person name="Krishnakumar V."/>
            <person name="Cheng C.-Y."/>
            <person name="Chan A.P."/>
            <person name="Schobel S."/>
            <person name="Kim M."/>
            <person name="Ferlanti E.S."/>
            <person name="Belyaeva I."/>
            <person name="Rosen B.D."/>
            <person name="Micklem G."/>
            <person name="Miller J.R."/>
            <person name="Vaughn M."/>
            <person name="Town C.D."/>
        </authorList>
    </citation>
    <scope>NUCLEOTIDE SEQUENCE</scope>
</reference>
<dbReference type="TAIR" id="AT5G28442"/>
<dbReference type="Proteomes" id="UP000006548">
    <property type="component" value="Chromosome 5"/>
</dbReference>
<dbReference type="EMBL" id="BT008665">
    <property type="protein sequence ID" value="AAP40477.1"/>
    <property type="molecule type" value="mRNA"/>
</dbReference>
<dbReference type="PaxDb" id="3702-AT5G28442.1"/>
<proteinExistence type="evidence at transcript level"/>
<evidence type="ECO:0000313" key="3">
    <source>
        <dbReference type="EMBL" id="AED93799.1"/>
    </source>
</evidence>
<evidence type="ECO:0000313" key="5">
    <source>
        <dbReference type="Proteomes" id="UP000006548"/>
    </source>
</evidence>
<dbReference type="RefSeq" id="NP_001190415.1">
    <property type="nucleotide sequence ID" value="NM_001203486.2"/>
</dbReference>
<reference evidence="3 5" key="1">
    <citation type="journal article" date="2000" name="Nature">
        <title>Sequence and analysis of chromosome 5 of the plant Arabidopsis thaliana.</title>
        <authorList>
            <consortium name="Kazusa DNA Research Institute"/>
            <consortium name="Cold Spring Harbor and Washington University in St Louis Sequencing Consortium"/>
            <consortium name="European Union Arabidopsis Genome Sequencing Consortium"/>
            <person name="Tabata S."/>
            <person name="Kaneko T."/>
            <person name="Nakamura Y."/>
            <person name="Kotani H."/>
            <person name="Kato T."/>
            <person name="Asamizu E."/>
            <person name="Miyajima N."/>
            <person name="Sasamoto S."/>
            <person name="Kimura T."/>
            <person name="Hosouchi T."/>
            <person name="Kawashima K."/>
            <person name="Kohara M."/>
            <person name="Matsumoto M."/>
            <person name="Matsuno A."/>
            <person name="Muraki A."/>
            <person name="Nakayama S."/>
            <person name="Nakazaki N."/>
            <person name="Naruo K."/>
            <person name="Okumura S."/>
            <person name="Shinpo S."/>
            <person name="Takeuchi C."/>
            <person name="Wada T."/>
            <person name="Watanabe A."/>
            <person name="Yamada M."/>
            <person name="Yasuda M."/>
            <person name="Sato S."/>
            <person name="de la Bastide M."/>
            <person name="Huang E."/>
            <person name="Spiegel L."/>
            <person name="Gnoj L."/>
            <person name="O'Shaughnessy A."/>
            <person name="Preston R."/>
            <person name="Habermann K."/>
            <person name="Murray J."/>
            <person name="Johnson D."/>
            <person name="Rohlfing T."/>
            <person name="Nelson J."/>
            <person name="Stoneking T."/>
            <person name="Pepin K."/>
            <person name="Spieth J."/>
            <person name="Sekhon M."/>
            <person name="Armstrong J."/>
            <person name="Becker M."/>
            <person name="Belter E."/>
            <person name="Cordum H."/>
            <person name="Cordes M."/>
            <person name="Courtney L."/>
            <person name="Courtney W."/>
            <person name="Dante M."/>
            <person name="Du H."/>
            <person name="Edwards J."/>
            <person name="Fryman J."/>
            <person name="Haakensen B."/>
            <person name="Lamar E."/>
            <person name="Latreille P."/>
            <person name="Leonard S."/>
            <person name="Meyer R."/>
            <person name="Mulvaney E."/>
            <person name="Ozersky P."/>
            <person name="Riley A."/>
            <person name="Strowmatt C."/>
            <person name="Wagner-McPherson C."/>
            <person name="Wollam A."/>
            <person name="Yoakum M."/>
            <person name="Bell M."/>
            <person name="Dedhia N."/>
            <person name="Parnell L."/>
            <person name="Shah R."/>
            <person name="Rodriguez M."/>
            <person name="See L.H."/>
            <person name="Vil D."/>
            <person name="Baker J."/>
            <person name="Kirchoff K."/>
            <person name="Toth K."/>
            <person name="King L."/>
            <person name="Bahret A."/>
            <person name="Miller B."/>
            <person name="Marra M."/>
            <person name="Martienssen R."/>
            <person name="McCombie W.R."/>
            <person name="Wilson R.K."/>
            <person name="Murphy G."/>
            <person name="Bancroft I."/>
            <person name="Volckaert G."/>
            <person name="Wambutt R."/>
            <person name="Dusterhoft A."/>
            <person name="Stiekema W."/>
            <person name="Pohl T."/>
            <person name="Entian K.D."/>
            <person name="Terryn N."/>
            <person name="Hartley N."/>
            <person name="Bent E."/>
            <person name="Johnson S."/>
            <person name="Langham S.A."/>
            <person name="McCullagh B."/>
            <person name="Robben J."/>
            <person name="Grymonprez B."/>
            <person name="Zimmermann W."/>
            <person name="Ramsperger U."/>
            <person name="Wedler H."/>
            <person name="Balke K."/>
            <person name="Wedler E."/>
            <person name="Peters S."/>
            <person name="van Staveren M."/>
            <person name="Dirkse W."/>
            <person name="Mooijman P."/>
            <person name="Lankhorst R.K."/>
            <person name="Weitzenegger T."/>
            <person name="Bothe G."/>
            <person name="Rose M."/>
            <person name="Hauf J."/>
            <person name="Berneiser S."/>
            <person name="Hempel S."/>
            <person name="Feldpausch M."/>
            <person name="Lamberth S."/>
            <person name="Villarroel R."/>
            <person name="Gielen J."/>
            <person name="Ardiles W."/>
            <person name="Bents O."/>
            <person name="Lemcke K."/>
            <person name="Kolesov G."/>
            <person name="Mayer K."/>
            <person name="Rudd S."/>
            <person name="Schoof H."/>
            <person name="Schueller C."/>
            <person name="Zaccaria P."/>
            <person name="Mewes H.W."/>
            <person name="Bevan M."/>
            <person name="Fransz P."/>
        </authorList>
    </citation>
    <scope>NUCLEOTIDE SEQUENCE [LARGE SCALE GENOMIC DNA]</scope>
    <source>
        <strain evidence="5">cv. Columbia</strain>
    </source>
</reference>
<name>Q7Y205_ARATH</name>
<dbReference type="EMBL" id="AK229505">
    <property type="protein sequence ID" value="BAF01361.1"/>
    <property type="molecule type" value="mRNA"/>
</dbReference>
<dbReference type="GeneID" id="10723119"/>
<reference evidence="5" key="6">
    <citation type="journal article" date="2017" name="Plant J.">
        <title>Araport11: a complete reannotation of the Arabidopsis thaliana reference genome.</title>
        <authorList>
            <person name="Cheng C.Y."/>
            <person name="Krishnakumar V."/>
            <person name="Chan A.P."/>
            <person name="Thibaud-Nissen F."/>
            <person name="Schobel S."/>
            <person name="Town C.D."/>
        </authorList>
    </citation>
    <scope>GENOME REANNOTATION</scope>
    <source>
        <strain evidence="5">cv. Columbia</strain>
    </source>
</reference>
<dbReference type="HOGENOM" id="CLU_2530579_0_0_1"/>
<dbReference type="STRING" id="3702.Q7Y205"/>
<dbReference type="AlphaFoldDB" id="Q7Y205"/>
<evidence type="ECO:0000313" key="4">
    <source>
        <dbReference type="EMBL" id="BAF01361.1"/>
    </source>
</evidence>
<protein>
    <submittedName>
        <fullName evidence="3">Quinoprotein amine dehydrogenase, beta chain-like RIC1-like guanyl-nucleotide exchange factor</fullName>
    </submittedName>
</protein>
<gene>
    <name evidence="2" type="ordered locus">At5g28440</name>
    <name evidence="1 3" type="ordered locus">At5g28442</name>
</gene>
<dbReference type="eggNOG" id="KOG2006">
    <property type="taxonomic scope" value="Eukaryota"/>
</dbReference>
<evidence type="ECO:0000313" key="2">
    <source>
        <dbReference type="EMBL" id="AAP40477.1"/>
    </source>
</evidence>
<reference evidence="2" key="2">
    <citation type="submission" date="2003-05" db="EMBL/GenBank/DDBJ databases">
        <title>Arabidopsis Full Length cDNA Clones.</title>
        <authorList>
            <person name="Yamada K."/>
            <person name="Dale J.M."/>
            <person name="Hsuan V.W."/>
            <person name="Onodera C.S."/>
            <person name="Quach H."/>
            <person name="Toriumi M."/>
            <person name="Wong C."/>
            <person name="Wu H.C."/>
            <person name="Yu G."/>
            <person name="Yuan S."/>
            <person name="Carninci P."/>
            <person name="Chen H."/>
            <person name="Cheuk R."/>
            <person name="Hayashizaki Y."/>
            <person name="Ishida J."/>
            <person name="Jones T."/>
            <person name="Kamiya A."/>
            <person name="Kawai J."/>
            <person name="Kim C.J."/>
            <person name="Narusaka M."/>
            <person name="Nguyen M."/>
            <person name="Palm C.J."/>
            <person name="Sakurai T."/>
            <person name="Satou M."/>
            <person name="Seki M."/>
            <person name="Shinn P."/>
            <person name="Southwick A."/>
            <person name="Tripp M.G."/>
            <person name="Wu T."/>
            <person name="Shinozaki K."/>
            <person name="Davis R.W."/>
            <person name="Ecker J.R."/>
            <person name="Theologis A."/>
        </authorList>
    </citation>
    <scope>NUCLEOTIDE SEQUENCE</scope>
</reference>
<dbReference type="Araport" id="AT5G28442"/>
<reference evidence="4" key="3">
    <citation type="submission" date="2006-07" db="EMBL/GenBank/DDBJ databases">
        <title>Large-scale analysis of RIKEN Arabidopsis full-length (RAFL) cDNAs.</title>
        <authorList>
            <person name="Totoki Y."/>
            <person name="Seki M."/>
            <person name="Ishida J."/>
            <person name="Nakajima M."/>
            <person name="Enju A."/>
            <person name="Morosawa T."/>
            <person name="Kamiya A."/>
            <person name="Narusaka M."/>
            <person name="Shin-i T."/>
            <person name="Nakagawa M."/>
            <person name="Sakamoto N."/>
            <person name="Oishi K."/>
            <person name="Kohara Y."/>
            <person name="Kobayashi M."/>
            <person name="Toyoda A."/>
            <person name="Sakaki Y."/>
            <person name="Sakurai T."/>
            <person name="Iida K."/>
            <person name="Akiyama K."/>
            <person name="Satou M."/>
            <person name="Toyoda T."/>
            <person name="Konagaya A."/>
            <person name="Carninci P."/>
            <person name="Kawai J."/>
            <person name="Hayashizaki Y."/>
            <person name="Shinozaki K."/>
        </authorList>
    </citation>
    <scope>NUCLEOTIDE SEQUENCE</scope>
</reference>
<dbReference type="KEGG" id="ath:AT5G28442"/>
<evidence type="ECO:0000313" key="1">
    <source>
        <dbReference type="Araport" id="AT5G28442"/>
    </source>
</evidence>